<dbReference type="EMBL" id="AP012320">
    <property type="protein sequence ID" value="BAL98015.1"/>
    <property type="molecule type" value="Genomic_DNA"/>
</dbReference>
<dbReference type="Pfam" id="PF12911">
    <property type="entry name" value="OppC_N"/>
    <property type="match status" value="1"/>
</dbReference>
<evidence type="ECO:0000256" key="1">
    <source>
        <dbReference type="ARBA" id="ARBA00004651"/>
    </source>
</evidence>
<dbReference type="InterPro" id="IPR025966">
    <property type="entry name" value="OppC_N"/>
</dbReference>
<dbReference type="GO" id="GO:0055085">
    <property type="term" value="P:transmembrane transport"/>
    <property type="evidence" value="ECO:0007669"/>
    <property type="project" value="InterPro"/>
</dbReference>
<keyword evidence="6" id="KW-0653">Protein transport</keyword>
<dbReference type="eggNOG" id="COG1173">
    <property type="taxonomic scope" value="Bacteria"/>
</dbReference>
<dbReference type="HOGENOM" id="CLU_028518_1_0_4"/>
<organism evidence="11 12">
    <name type="scientific">Rubrivivax gelatinosus (strain NBRC 100245 / IL144)</name>
    <dbReference type="NCBI Taxonomy" id="983917"/>
    <lineage>
        <taxon>Bacteria</taxon>
        <taxon>Pseudomonadati</taxon>
        <taxon>Pseudomonadota</taxon>
        <taxon>Betaproteobacteria</taxon>
        <taxon>Burkholderiales</taxon>
        <taxon>Sphaerotilaceae</taxon>
        <taxon>Rubrivivax</taxon>
    </lineage>
</organism>
<dbReference type="GO" id="GO:0015031">
    <property type="term" value="P:protein transport"/>
    <property type="evidence" value="ECO:0007669"/>
    <property type="project" value="UniProtKB-KW"/>
</dbReference>
<dbReference type="InterPro" id="IPR050366">
    <property type="entry name" value="BP-dependent_transpt_permease"/>
</dbReference>
<reference evidence="11 12" key="1">
    <citation type="journal article" date="2012" name="J. Bacteriol.">
        <title>Complete genome sequence of phototrophic betaproteobacterium Rubrivivax gelatinosus IL144.</title>
        <authorList>
            <person name="Nagashima S."/>
            <person name="Kamimura A."/>
            <person name="Shimizu T."/>
            <person name="Nakamura-isaki S."/>
            <person name="Aono E."/>
            <person name="Sakamoto K."/>
            <person name="Ichikawa N."/>
            <person name="Nakazawa H."/>
            <person name="Sekine M."/>
            <person name="Yamazaki S."/>
            <person name="Fujita N."/>
            <person name="Shimada K."/>
            <person name="Hanada S."/>
            <person name="Nagashima K.V.P."/>
        </authorList>
    </citation>
    <scope>NUCLEOTIDE SEQUENCE [LARGE SCALE GENOMIC DNA]</scope>
    <source>
        <strain evidence="12">NBRC 100245 / IL144</strain>
    </source>
</reference>
<dbReference type="CDD" id="cd06261">
    <property type="entry name" value="TM_PBP2"/>
    <property type="match status" value="1"/>
</dbReference>
<evidence type="ECO:0000256" key="8">
    <source>
        <dbReference type="ARBA" id="ARBA00023136"/>
    </source>
</evidence>
<feature type="domain" description="ABC transmembrane type-1" evidence="10">
    <location>
        <begin position="142"/>
        <end position="332"/>
    </location>
</feature>
<feature type="transmembrane region" description="Helical" evidence="9">
    <location>
        <begin position="32"/>
        <end position="52"/>
    </location>
</feature>
<gene>
    <name evidence="11" type="ordered locus">RGE_46820</name>
</gene>
<dbReference type="RefSeq" id="WP_014430862.1">
    <property type="nucleotide sequence ID" value="NC_017075.1"/>
</dbReference>
<keyword evidence="7 9" id="KW-1133">Transmembrane helix</keyword>
<dbReference type="STRING" id="983917.RGE_46820"/>
<dbReference type="PANTHER" id="PTHR43386">
    <property type="entry name" value="OLIGOPEPTIDE TRANSPORT SYSTEM PERMEASE PROTEIN APPC"/>
    <property type="match status" value="1"/>
</dbReference>
<dbReference type="PATRIC" id="fig|983917.3.peg.4564"/>
<evidence type="ECO:0000256" key="4">
    <source>
        <dbReference type="ARBA" id="ARBA00022692"/>
    </source>
</evidence>
<evidence type="ECO:0000256" key="6">
    <source>
        <dbReference type="ARBA" id="ARBA00022927"/>
    </source>
</evidence>
<evidence type="ECO:0000256" key="2">
    <source>
        <dbReference type="ARBA" id="ARBA00022448"/>
    </source>
</evidence>
<keyword evidence="8 9" id="KW-0472">Membrane</keyword>
<dbReference type="InterPro" id="IPR000515">
    <property type="entry name" value="MetI-like"/>
</dbReference>
<keyword evidence="3" id="KW-1003">Cell membrane</keyword>
<accession>I0HYC8</accession>
<comment type="similarity">
    <text evidence="9">Belongs to the binding-protein-dependent transport system permease family.</text>
</comment>
<dbReference type="InterPro" id="IPR035906">
    <property type="entry name" value="MetI-like_sf"/>
</dbReference>
<evidence type="ECO:0000256" key="7">
    <source>
        <dbReference type="ARBA" id="ARBA00022989"/>
    </source>
</evidence>
<dbReference type="GO" id="GO:0005886">
    <property type="term" value="C:plasma membrane"/>
    <property type="evidence" value="ECO:0007669"/>
    <property type="project" value="UniProtKB-SubCell"/>
</dbReference>
<dbReference type="Proteomes" id="UP000007883">
    <property type="component" value="Chromosome"/>
</dbReference>
<keyword evidence="12" id="KW-1185">Reference proteome</keyword>
<dbReference type="SUPFAM" id="SSF161098">
    <property type="entry name" value="MetI-like"/>
    <property type="match status" value="1"/>
</dbReference>
<dbReference type="Gene3D" id="1.10.3720.10">
    <property type="entry name" value="MetI-like"/>
    <property type="match status" value="1"/>
</dbReference>
<evidence type="ECO:0000256" key="5">
    <source>
        <dbReference type="ARBA" id="ARBA00022856"/>
    </source>
</evidence>
<evidence type="ECO:0000313" key="12">
    <source>
        <dbReference type="Proteomes" id="UP000007883"/>
    </source>
</evidence>
<feature type="transmembrane region" description="Helical" evidence="9">
    <location>
        <begin position="146"/>
        <end position="170"/>
    </location>
</feature>
<sequence length="347" mass="37292">MSSPAAVDAAQQRSEGVWHAAWRRFKSDRVGVTSLVVVIAFLLLILLSWAGVVAGDWQREVGVANAPPTFVGPAEVADKAAIAVPKGPNVDLSDVDPLAPRYAEWAERAAKLKTEEAPKAETLPLGGDRLGRDVLEKAIKGTQISVFVGVLAAVVATTIGTLLGAFSGFFGGRIGDALEWLYNVFESVPGILLIFAFAAVLGRGIDTVVLILGFTGWTGMYRQVRAEFIKHSSREYVRAAEAIGASRMSRMFRHILPNVSHVVLVRMGLLVVGFIKAEVILSYLGLGVPVDQVSWGTMLAEAQSDLILGYWWQLAAATVFMAVFVTAFSLMADAARDALDPKLRGLE</sequence>
<feature type="transmembrane region" description="Helical" evidence="9">
    <location>
        <begin position="310"/>
        <end position="332"/>
    </location>
</feature>
<feature type="transmembrane region" description="Helical" evidence="9">
    <location>
        <begin position="190"/>
        <end position="215"/>
    </location>
</feature>
<dbReference type="PROSITE" id="PS50928">
    <property type="entry name" value="ABC_TM1"/>
    <property type="match status" value="1"/>
</dbReference>
<name>I0HYC8_RUBGI</name>
<protein>
    <submittedName>
        <fullName evidence="11">ABC transporter permease protein</fullName>
    </submittedName>
</protein>
<evidence type="ECO:0000313" key="11">
    <source>
        <dbReference type="EMBL" id="BAL98015.1"/>
    </source>
</evidence>
<evidence type="ECO:0000256" key="9">
    <source>
        <dbReference type="RuleBase" id="RU363032"/>
    </source>
</evidence>
<proteinExistence type="inferred from homology"/>
<dbReference type="Pfam" id="PF00528">
    <property type="entry name" value="BPD_transp_1"/>
    <property type="match status" value="1"/>
</dbReference>
<keyword evidence="4 9" id="KW-0812">Transmembrane</keyword>
<keyword evidence="5" id="KW-0571">Peptide transport</keyword>
<dbReference type="PANTHER" id="PTHR43386:SF24">
    <property type="entry name" value="OLIGOPEPTIDE TRANSPORT SYSTEM PERMEASE PROTEIN AMID"/>
    <property type="match status" value="1"/>
</dbReference>
<evidence type="ECO:0000256" key="3">
    <source>
        <dbReference type="ARBA" id="ARBA00022475"/>
    </source>
</evidence>
<dbReference type="GO" id="GO:0015833">
    <property type="term" value="P:peptide transport"/>
    <property type="evidence" value="ECO:0007669"/>
    <property type="project" value="UniProtKB-KW"/>
</dbReference>
<keyword evidence="2 9" id="KW-0813">Transport</keyword>
<comment type="subcellular location">
    <subcellularLocation>
        <location evidence="1 9">Cell membrane</location>
        <topology evidence="1 9">Multi-pass membrane protein</topology>
    </subcellularLocation>
</comment>
<dbReference type="AlphaFoldDB" id="I0HYC8"/>
<evidence type="ECO:0000259" key="10">
    <source>
        <dbReference type="PROSITE" id="PS50928"/>
    </source>
</evidence>
<dbReference type="KEGG" id="rge:RGE_46820"/>